<dbReference type="GO" id="GO:0005634">
    <property type="term" value="C:nucleus"/>
    <property type="evidence" value="ECO:0007669"/>
    <property type="project" value="TreeGrafter"/>
</dbReference>
<dbReference type="RefSeq" id="XP_056488747.1">
    <property type="nucleotide sequence ID" value="XM_056629445.1"/>
</dbReference>
<reference evidence="2" key="2">
    <citation type="journal article" date="2023" name="IMA Fungus">
        <title>Comparative genomic study of the Penicillium genus elucidates a diverse pangenome and 15 lateral gene transfer events.</title>
        <authorList>
            <person name="Petersen C."/>
            <person name="Sorensen T."/>
            <person name="Nielsen M.R."/>
            <person name="Sondergaard T.E."/>
            <person name="Sorensen J.L."/>
            <person name="Fitzpatrick D.A."/>
            <person name="Frisvad J.C."/>
            <person name="Nielsen K.L."/>
        </authorList>
    </citation>
    <scope>NUCLEOTIDE SEQUENCE</scope>
    <source>
        <strain evidence="2">IBT 29677</strain>
    </source>
</reference>
<dbReference type="GO" id="GO:0005049">
    <property type="term" value="F:nuclear export signal receptor activity"/>
    <property type="evidence" value="ECO:0007669"/>
    <property type="project" value="InterPro"/>
</dbReference>
<dbReference type="InterPro" id="IPR011989">
    <property type="entry name" value="ARM-like"/>
</dbReference>
<gene>
    <name evidence="2" type="ORF">N7509_004808</name>
</gene>
<dbReference type="GO" id="GO:0006611">
    <property type="term" value="P:protein export from nucleus"/>
    <property type="evidence" value="ECO:0007669"/>
    <property type="project" value="InterPro"/>
</dbReference>
<dbReference type="Gene3D" id="1.25.10.10">
    <property type="entry name" value="Leucine-rich Repeat Variant"/>
    <property type="match status" value="1"/>
</dbReference>
<dbReference type="GO" id="GO:0042565">
    <property type="term" value="C:RNA nuclear export complex"/>
    <property type="evidence" value="ECO:0007669"/>
    <property type="project" value="TreeGrafter"/>
</dbReference>
<dbReference type="GO" id="GO:0003723">
    <property type="term" value="F:RNA binding"/>
    <property type="evidence" value="ECO:0007669"/>
    <property type="project" value="TreeGrafter"/>
</dbReference>
<dbReference type="PANTHER" id="PTHR11223">
    <property type="entry name" value="EXPORTIN 1/5"/>
    <property type="match status" value="1"/>
</dbReference>
<reference evidence="2" key="1">
    <citation type="submission" date="2022-12" db="EMBL/GenBank/DDBJ databases">
        <authorList>
            <person name="Petersen C."/>
        </authorList>
    </citation>
    <scope>NUCLEOTIDE SEQUENCE</scope>
    <source>
        <strain evidence="2">IBT 29677</strain>
    </source>
</reference>
<dbReference type="SUPFAM" id="SSF48371">
    <property type="entry name" value="ARM repeat"/>
    <property type="match status" value="1"/>
</dbReference>
<evidence type="ECO:0000313" key="3">
    <source>
        <dbReference type="Proteomes" id="UP001147747"/>
    </source>
</evidence>
<organism evidence="2 3">
    <name type="scientific">Penicillium cosmopolitanum</name>
    <dbReference type="NCBI Taxonomy" id="1131564"/>
    <lineage>
        <taxon>Eukaryota</taxon>
        <taxon>Fungi</taxon>
        <taxon>Dikarya</taxon>
        <taxon>Ascomycota</taxon>
        <taxon>Pezizomycotina</taxon>
        <taxon>Eurotiomycetes</taxon>
        <taxon>Eurotiomycetidae</taxon>
        <taxon>Eurotiales</taxon>
        <taxon>Aspergillaceae</taxon>
        <taxon>Penicillium</taxon>
    </lineage>
</organism>
<dbReference type="Proteomes" id="UP001147747">
    <property type="component" value="Unassembled WGS sequence"/>
</dbReference>
<keyword evidence="3" id="KW-1185">Reference proteome</keyword>
<feature type="domain" description="Exportin-5 C-terminal" evidence="1">
    <location>
        <begin position="328"/>
        <end position="1208"/>
    </location>
</feature>
<proteinExistence type="predicted"/>
<sequence>MAAEELSDAGMADIIRALEVIHSPTSTNELRKEALTFVESLKDNDAAARNGFLLASRTDHAPVVRYFGLTLLDHVLRHLPFTNSDDAVNIRSMILQLAENTRAEEPNYFRNKIPQLWSEAAKKSWGLDWMDMDAALVKFWGASLVHNELVLSVLETLSEDVFFREDTVSSLRGSELNRALVEIFTPAAIVEQINPDNKTNATLRCGQEGWLVRICEFLDNCVQNVSSSSQARDAAVKALTTLRSALSWSIYKAVVASQVVSSIFRALTCQDDQVLLAAVEALHSLYGRNNMGNEDSHGLVCLIFEPDYLNTLQNLYQWSIVEPDDADEPKYLISKKLSEMISYIAGCLEDDKFLQNTMNRLDLPLFFNFMVNIMQHQSLIVSIPVLHLWSRLLAISKIGRSDFVLTLTPSFLNICTQRLIRWESLPADSEDPTVQFLSEDIDTLPERHAFVGNYRRYCSSVIETITKNRPQDAVREILGRVDENLNNLYNGLEPFHMSTFRKSAIPLMRADAQFAVVEAVVKGFNKWLDSHGKAPQNDEQERSELEFAMENWASNLMQRSFDDPVLKQRVIKLVVDISSRALDNHPAFALKVLEHILMTRLPDQPGYPSYSEAVKELHGLASHELRRLAIRYADYFSTFYDLLEPKIREITQANRVDDKLQMELTSILLIIMQRASNIDSNTRQQRLGAFLEPIREAWQDEAFRQTSSSFDGFCRLLGLENVGSYMQAKQAYKFADWSEVILDEEGKVVQEEMTRKFQMLPLRGTKTMLAVSTDRLKKTSPAYSVGCDMWQDLIPLILPTLLQLVTHAHAFHNPGNWAVSDEMRAVVERILTDRFWQAGISSGSRDDFYARITASKATMEGFASSVRGKIRAVRESCYSMLFSMSRMRDQFYGFAELPGPLSQALFKDSEHLSSHQYSVLLNISRCLIDDCPVQYRSHFLPPMLATLFGSIDRKITTEWQLIEQRKNVVSDGDLTDEMKSESVLRQLTYSAVIMVASLFDPQRGGMINKIRKMEKRQLSQEPRGAQESRDIEKLMLIVKLDPDGTESDPSAPQPTPELSDSIRHFVLSSPEIFEPLMLFCTHALSMRDTRCCSIITRVIRSILADFAPPNNSATTVTIREFICTEVLKACITSVHEPYFVDMQKDLAQLIASIWVLYGFASETPKSVLLSLPGITEQKFAQTEAALQRCTSPRQQRALILDLLEPLRGVSIAEQGKILGSREERRKARSALQERYMTNEMETQQETQRVDINDGPDLSGVADMFG</sequence>
<comment type="caution">
    <text evidence="2">The sequence shown here is derived from an EMBL/GenBank/DDBJ whole genome shotgun (WGS) entry which is preliminary data.</text>
</comment>
<dbReference type="OrthoDB" id="2215036at2759"/>
<dbReference type="AlphaFoldDB" id="A0A9W9W111"/>
<dbReference type="InterPro" id="IPR045478">
    <property type="entry name" value="Exportin-5_C"/>
</dbReference>
<name>A0A9W9W111_9EURO</name>
<dbReference type="InterPro" id="IPR016024">
    <property type="entry name" value="ARM-type_fold"/>
</dbReference>
<dbReference type="Pfam" id="PF19273">
    <property type="entry name" value="Exportin-5"/>
    <property type="match status" value="1"/>
</dbReference>
<dbReference type="GO" id="GO:0005737">
    <property type="term" value="C:cytoplasm"/>
    <property type="evidence" value="ECO:0007669"/>
    <property type="project" value="TreeGrafter"/>
</dbReference>
<evidence type="ECO:0000313" key="2">
    <source>
        <dbReference type="EMBL" id="KAJ5396695.1"/>
    </source>
</evidence>
<protein>
    <recommendedName>
        <fullName evidence="1">Exportin-5 C-terminal domain-containing protein</fullName>
    </recommendedName>
</protein>
<evidence type="ECO:0000259" key="1">
    <source>
        <dbReference type="Pfam" id="PF19273"/>
    </source>
</evidence>
<dbReference type="InterPro" id="IPR045065">
    <property type="entry name" value="XPO1/5"/>
</dbReference>
<dbReference type="EMBL" id="JAPZBU010000006">
    <property type="protein sequence ID" value="KAJ5396695.1"/>
    <property type="molecule type" value="Genomic_DNA"/>
</dbReference>
<dbReference type="GeneID" id="81368425"/>
<accession>A0A9W9W111</accession>
<dbReference type="PANTHER" id="PTHR11223:SF3">
    <property type="entry name" value="EXPORTIN-5"/>
    <property type="match status" value="1"/>
</dbReference>
<dbReference type="GO" id="GO:0006405">
    <property type="term" value="P:RNA export from nucleus"/>
    <property type="evidence" value="ECO:0007669"/>
    <property type="project" value="TreeGrafter"/>
</dbReference>